<dbReference type="GO" id="GO:0005737">
    <property type="term" value="C:cytoplasm"/>
    <property type="evidence" value="ECO:0007669"/>
    <property type="project" value="TreeGrafter"/>
</dbReference>
<dbReference type="PROSITE" id="PS51186">
    <property type="entry name" value="GNAT"/>
    <property type="match status" value="1"/>
</dbReference>
<dbReference type="InterPro" id="IPR016181">
    <property type="entry name" value="Acyl_CoA_acyltransferase"/>
</dbReference>
<protein>
    <recommendedName>
        <fullName evidence="5">N-acetyltransferase domain-containing protein</fullName>
    </recommendedName>
</protein>
<dbReference type="PROSITE" id="PS51819">
    <property type="entry name" value="VOC"/>
    <property type="match status" value="1"/>
</dbReference>
<dbReference type="Gene3D" id="3.10.180.10">
    <property type="entry name" value="2,3-Dihydroxybiphenyl 1,2-Dioxygenase, domain 1"/>
    <property type="match status" value="1"/>
</dbReference>
<evidence type="ECO:0000313" key="4">
    <source>
        <dbReference type="Proteomes" id="UP000016033"/>
    </source>
</evidence>
<feature type="domain" description="N-acetyltransferase" evidence="1">
    <location>
        <begin position="22"/>
        <end position="180"/>
    </location>
</feature>
<gene>
    <name evidence="3" type="ORF">L687_06755</name>
</gene>
<evidence type="ECO:0000259" key="2">
    <source>
        <dbReference type="PROSITE" id="PS51819"/>
    </source>
</evidence>
<sequence length="338" mass="37112">MNPPAVDVSALTDVATLSTPRLRLEPLGVAHLDGVWEGLLDDESMRLTGTRQVFTREAVVRHLDSLADRDDRADWAIIELGSEEYVGEIVLNELEPDDASMNFRIALNPGRLGRGFGTEATRAVLDHAFDRIGLHRVSLDVFSFNPRAQRSYEKAGFRYEGRQRDTLFWDGEWVDSILMSVLSTDERPAAPEAVDIADRPERTAVPRPLSDFPLHASVAVSDIDRAVTFYEGTLRLPLARSGPSARISGGSRVYRSGGDEALHVYQSTTAGTSHATVATWYVDDLDQVVDALAANGVDFLRYDGLSHDARGITARAGGGRIVWFADPDGNTFALESDR</sequence>
<evidence type="ECO:0000259" key="1">
    <source>
        <dbReference type="PROSITE" id="PS51186"/>
    </source>
</evidence>
<feature type="domain" description="VOC" evidence="2">
    <location>
        <begin position="212"/>
        <end position="337"/>
    </location>
</feature>
<dbReference type="PANTHER" id="PTHR43441:SF2">
    <property type="entry name" value="FAMILY ACETYLTRANSFERASE, PUTATIVE (AFU_ORTHOLOGUE AFUA_7G00850)-RELATED"/>
    <property type="match status" value="1"/>
</dbReference>
<dbReference type="InterPro" id="IPR004360">
    <property type="entry name" value="Glyas_Fos-R_dOase_dom"/>
</dbReference>
<dbReference type="InterPro" id="IPR000182">
    <property type="entry name" value="GNAT_dom"/>
</dbReference>
<dbReference type="PANTHER" id="PTHR43441">
    <property type="entry name" value="RIBOSOMAL-PROTEIN-SERINE ACETYLTRANSFERASE"/>
    <property type="match status" value="1"/>
</dbReference>
<dbReference type="EMBL" id="ATAO01000217">
    <property type="protein sequence ID" value="EQM73446.1"/>
    <property type="molecule type" value="Genomic_DNA"/>
</dbReference>
<evidence type="ECO:0000313" key="3">
    <source>
        <dbReference type="EMBL" id="EQM73446.1"/>
    </source>
</evidence>
<dbReference type="Proteomes" id="UP000016033">
    <property type="component" value="Unassembled WGS sequence"/>
</dbReference>
<evidence type="ECO:0008006" key="5">
    <source>
        <dbReference type="Google" id="ProtNLM"/>
    </source>
</evidence>
<dbReference type="SUPFAM" id="SSF54593">
    <property type="entry name" value="Glyoxalase/Bleomycin resistance protein/Dihydroxybiphenyl dioxygenase"/>
    <property type="match status" value="1"/>
</dbReference>
<dbReference type="SUPFAM" id="SSF55729">
    <property type="entry name" value="Acyl-CoA N-acyltransferases (Nat)"/>
    <property type="match status" value="1"/>
</dbReference>
<dbReference type="Pfam" id="PF00903">
    <property type="entry name" value="Glyoxalase"/>
    <property type="match status" value="1"/>
</dbReference>
<dbReference type="Pfam" id="PF13302">
    <property type="entry name" value="Acetyltransf_3"/>
    <property type="match status" value="1"/>
</dbReference>
<name>T5KEW6_MICMQ</name>
<dbReference type="AlphaFoldDB" id="T5KEW6"/>
<dbReference type="InterPro" id="IPR037523">
    <property type="entry name" value="VOC_core"/>
</dbReference>
<organism evidence="3 4">
    <name type="scientific">Microbacterium maritypicum MF109</name>
    <dbReference type="NCBI Taxonomy" id="1333857"/>
    <lineage>
        <taxon>Bacteria</taxon>
        <taxon>Bacillati</taxon>
        <taxon>Actinomycetota</taxon>
        <taxon>Actinomycetes</taxon>
        <taxon>Micrococcales</taxon>
        <taxon>Microbacteriaceae</taxon>
        <taxon>Microbacterium</taxon>
    </lineage>
</organism>
<dbReference type="InterPro" id="IPR029068">
    <property type="entry name" value="Glyas_Bleomycin-R_OHBP_Dase"/>
</dbReference>
<dbReference type="InterPro" id="IPR051908">
    <property type="entry name" value="Ribosomal_N-acetyltransferase"/>
</dbReference>
<reference evidence="3 4" key="1">
    <citation type="journal article" date="2013" name="Genome Announc.">
        <title>Whole-genome sequences of five oyster-associated bacteria show potential for crude oil hydrocarbon degradation.</title>
        <authorList>
            <person name="Chauhan A."/>
            <person name="Green S."/>
            <person name="Pathak A."/>
            <person name="Thomas J."/>
            <person name="Venkatramanan R."/>
        </authorList>
    </citation>
    <scope>NUCLEOTIDE SEQUENCE [LARGE SCALE GENOMIC DNA]</scope>
    <source>
        <strain evidence="3 4">MF109</strain>
    </source>
</reference>
<proteinExistence type="predicted"/>
<accession>T5KEW6</accession>
<dbReference type="RefSeq" id="WP_021201279.1">
    <property type="nucleotide sequence ID" value="NZ_ATAO01000217.1"/>
</dbReference>
<dbReference type="PATRIC" id="fig|1333857.3.peg.3374"/>
<dbReference type="GO" id="GO:1990189">
    <property type="term" value="F:protein N-terminal-serine acetyltransferase activity"/>
    <property type="evidence" value="ECO:0007669"/>
    <property type="project" value="TreeGrafter"/>
</dbReference>
<dbReference type="GO" id="GO:0008999">
    <property type="term" value="F:protein-N-terminal-alanine acetyltransferase activity"/>
    <property type="evidence" value="ECO:0007669"/>
    <property type="project" value="TreeGrafter"/>
</dbReference>
<dbReference type="Gene3D" id="3.40.630.30">
    <property type="match status" value="1"/>
</dbReference>
<comment type="caution">
    <text evidence="3">The sequence shown here is derived from an EMBL/GenBank/DDBJ whole genome shotgun (WGS) entry which is preliminary data.</text>
</comment>